<name>A0A1H6SF29_9LACT</name>
<dbReference type="AlphaFoldDB" id="A0A1H6SF29"/>
<dbReference type="EMBL" id="FNYW01000006">
    <property type="protein sequence ID" value="SEI62630.1"/>
    <property type="molecule type" value="Genomic_DNA"/>
</dbReference>
<evidence type="ECO:0000313" key="2">
    <source>
        <dbReference type="Proteomes" id="UP000198564"/>
    </source>
</evidence>
<organism evidence="1 2">
    <name type="scientific">Alkalibacterium gilvum</name>
    <dbReference type="NCBI Taxonomy" id="1130080"/>
    <lineage>
        <taxon>Bacteria</taxon>
        <taxon>Bacillati</taxon>
        <taxon>Bacillota</taxon>
        <taxon>Bacilli</taxon>
        <taxon>Lactobacillales</taxon>
        <taxon>Carnobacteriaceae</taxon>
        <taxon>Alkalibacterium</taxon>
    </lineage>
</organism>
<dbReference type="Proteomes" id="UP000198564">
    <property type="component" value="Unassembled WGS sequence"/>
</dbReference>
<reference evidence="2" key="1">
    <citation type="submission" date="2016-10" db="EMBL/GenBank/DDBJ databases">
        <authorList>
            <person name="Varghese N."/>
            <person name="Submissions S."/>
        </authorList>
    </citation>
    <scope>NUCLEOTIDE SEQUENCE [LARGE SCALE GENOMIC DNA]</scope>
    <source>
        <strain evidence="2">DSM 25751</strain>
    </source>
</reference>
<protein>
    <submittedName>
        <fullName evidence="1">Putative inner membrane protein</fullName>
    </submittedName>
</protein>
<proteinExistence type="predicted"/>
<dbReference type="OrthoDB" id="3078533at2"/>
<evidence type="ECO:0000313" key="1">
    <source>
        <dbReference type="EMBL" id="SEI62630.1"/>
    </source>
</evidence>
<dbReference type="Pfam" id="PF08849">
    <property type="entry name" value="BrxA"/>
    <property type="match status" value="1"/>
</dbReference>
<sequence>MNKKYLTTLNTRPFLYRETKMIAELIDQGLNDEEIKIKVLDENIFQIKSVDRRKRFYSEIQKRLDELDEYLLGKLLNSDTSTSKAILLYAILKRDILFYEWMREVVWDKLLTLNYDLTKYDTELFFAKKSEQSDQVRSWGNNTITRLTNAYHQTLVEAEIAIRVDTNLSLNRPIISSQVEQYLKTEKERQIVEVLLGEVIE</sequence>
<accession>A0A1H6SF29</accession>
<dbReference type="InterPro" id="IPR014948">
    <property type="entry name" value="BrxA"/>
</dbReference>
<keyword evidence="2" id="KW-1185">Reference proteome</keyword>
<gene>
    <name evidence="1" type="ORF">SAMN04488113_10622</name>
</gene>
<dbReference type="InterPro" id="IPR023137">
    <property type="entry name" value="BrxA_sf"/>
</dbReference>
<dbReference type="RefSeq" id="WP_091633357.1">
    <property type="nucleotide sequence ID" value="NZ_FNYW01000006.1"/>
</dbReference>
<dbReference type="STRING" id="1130080.SAMN04488113_10622"/>
<dbReference type="Gene3D" id="1.10.3540.10">
    <property type="entry name" value="uncharacterized protein from magnetospirillum magneticum domain"/>
    <property type="match status" value="1"/>
</dbReference>